<proteinExistence type="predicted"/>
<organism evidence="2 3">
    <name type="scientific">Pseudonocardia dioxanivorans (strain ATCC 55486 / DSM 44775 / JCM 13855 / CB1190)</name>
    <dbReference type="NCBI Taxonomy" id="675635"/>
    <lineage>
        <taxon>Bacteria</taxon>
        <taxon>Bacillati</taxon>
        <taxon>Actinomycetota</taxon>
        <taxon>Actinomycetes</taxon>
        <taxon>Pseudonocardiales</taxon>
        <taxon>Pseudonocardiaceae</taxon>
        <taxon>Pseudonocardia</taxon>
    </lineage>
</organism>
<feature type="transmembrane region" description="Helical" evidence="1">
    <location>
        <begin position="24"/>
        <end position="42"/>
    </location>
</feature>
<gene>
    <name evidence="2" type="ordered locus">Psed_2852</name>
</gene>
<dbReference type="AlphaFoldDB" id="F4CMV3"/>
<dbReference type="EMBL" id="CP002593">
    <property type="protein sequence ID" value="AEA25052.1"/>
    <property type="molecule type" value="Genomic_DNA"/>
</dbReference>
<keyword evidence="1" id="KW-0812">Transmembrane</keyword>
<evidence type="ECO:0000313" key="2">
    <source>
        <dbReference type="EMBL" id="AEA25052.1"/>
    </source>
</evidence>
<keyword evidence="1" id="KW-0472">Membrane</keyword>
<evidence type="ECO:0000256" key="1">
    <source>
        <dbReference type="SAM" id="Phobius"/>
    </source>
</evidence>
<sequence>MGSVVGAALAGVLASALGGIPWWGWVLLIVVGLVVGLAWAAARGRAALRAEGQGGTAPEEPAR</sequence>
<keyword evidence="1" id="KW-1133">Transmembrane helix</keyword>
<dbReference type="Proteomes" id="UP000007809">
    <property type="component" value="Chromosome"/>
</dbReference>
<keyword evidence="3" id="KW-1185">Reference proteome</keyword>
<accession>F4CMV3</accession>
<dbReference type="HOGENOM" id="CLU_2882692_0_0_11"/>
<evidence type="ECO:0000313" key="3">
    <source>
        <dbReference type="Proteomes" id="UP000007809"/>
    </source>
</evidence>
<name>F4CMV3_PSEUX</name>
<dbReference type="KEGG" id="pdx:Psed_2852"/>
<dbReference type="STRING" id="675635.Psed_2852"/>
<reference evidence="2 3" key="1">
    <citation type="journal article" date="2011" name="J. Bacteriol.">
        <title>Genome sequence of the 1,4-dioxane-degrading Pseudonocardia dioxanivorans strain CB1190.</title>
        <authorList>
            <person name="Sales C.M."/>
            <person name="Mahendra S."/>
            <person name="Grostern A."/>
            <person name="Parales R.E."/>
            <person name="Goodwin L.A."/>
            <person name="Woyke T."/>
            <person name="Nolan M."/>
            <person name="Lapidus A."/>
            <person name="Chertkov O."/>
            <person name="Ovchinnikova G."/>
            <person name="Sczyrba A."/>
            <person name="Alvarez-Cohen L."/>
        </authorList>
    </citation>
    <scope>NUCLEOTIDE SEQUENCE [LARGE SCALE GENOMIC DNA]</scope>
    <source>
        <strain evidence="3">ATCC 55486 / DSM 44775 / JCM 13855 / CB1190</strain>
    </source>
</reference>
<protein>
    <submittedName>
        <fullName evidence="2">Uncharacterized protein</fullName>
    </submittedName>
</protein>